<keyword evidence="7" id="KW-0175">Coiled coil</keyword>
<dbReference type="Pfam" id="PF01432">
    <property type="entry name" value="Peptidase_M3"/>
    <property type="match status" value="2"/>
</dbReference>
<dbReference type="InterPro" id="IPR001567">
    <property type="entry name" value="Pept_M3A_M3B_dom"/>
</dbReference>
<reference evidence="9 10" key="1">
    <citation type="submission" date="2023-07" db="EMBL/GenBank/DDBJ databases">
        <title>Genomic Encyclopedia of Type Strains, Phase IV (KMG-IV): sequencing the most valuable type-strain genomes for metagenomic binning, comparative biology and taxonomic classification.</title>
        <authorList>
            <person name="Goeker M."/>
        </authorList>
    </citation>
    <scope>NUCLEOTIDE SEQUENCE [LARGE SCALE GENOMIC DNA]</scope>
    <source>
        <strain evidence="9 10">DSM 1400</strain>
    </source>
</reference>
<dbReference type="Proteomes" id="UP001224418">
    <property type="component" value="Unassembled WGS sequence"/>
</dbReference>
<keyword evidence="5 6" id="KW-0482">Metalloprotease</keyword>
<name>A0ABU0JV53_HATLI</name>
<comment type="caution">
    <text evidence="9">The sequence shown here is derived from an EMBL/GenBank/DDBJ whole genome shotgun (WGS) entry which is preliminary data.</text>
</comment>
<keyword evidence="1 6" id="KW-0645">Protease</keyword>
<evidence type="ECO:0000256" key="1">
    <source>
        <dbReference type="ARBA" id="ARBA00022670"/>
    </source>
</evidence>
<dbReference type="InterPro" id="IPR011976">
    <property type="entry name" value="Pept_M3B_oligopep-rel"/>
</dbReference>
<keyword evidence="2 6" id="KW-0479">Metal-binding</keyword>
<accession>A0ABU0JV53</accession>
<dbReference type="PANTHER" id="PTHR11804">
    <property type="entry name" value="PROTEASE M3 THIMET OLIGOPEPTIDASE-RELATED"/>
    <property type="match status" value="1"/>
</dbReference>
<proteinExistence type="inferred from homology"/>
<comment type="similarity">
    <text evidence="6">Belongs to the peptidase M3 family.</text>
</comment>
<dbReference type="SUPFAM" id="SSF55486">
    <property type="entry name" value="Metalloproteases ('zincins'), catalytic domain"/>
    <property type="match status" value="1"/>
</dbReference>
<keyword evidence="10" id="KW-1185">Reference proteome</keyword>
<gene>
    <name evidence="9" type="ORF">QOZ93_002750</name>
</gene>
<evidence type="ECO:0000256" key="7">
    <source>
        <dbReference type="SAM" id="Coils"/>
    </source>
</evidence>
<dbReference type="InterPro" id="IPR045090">
    <property type="entry name" value="Pept_M3A_M3B"/>
</dbReference>
<evidence type="ECO:0000256" key="4">
    <source>
        <dbReference type="ARBA" id="ARBA00022833"/>
    </source>
</evidence>
<evidence type="ECO:0000256" key="6">
    <source>
        <dbReference type="RuleBase" id="RU003435"/>
    </source>
</evidence>
<evidence type="ECO:0000256" key="3">
    <source>
        <dbReference type="ARBA" id="ARBA00022801"/>
    </source>
</evidence>
<dbReference type="RefSeq" id="WP_307357374.1">
    <property type="nucleotide sequence ID" value="NZ_BAAACJ010000022.1"/>
</dbReference>
<organism evidence="9 10">
    <name type="scientific">Hathewaya limosa</name>
    <name type="common">Clostridium limosum</name>
    <dbReference type="NCBI Taxonomy" id="1536"/>
    <lineage>
        <taxon>Bacteria</taxon>
        <taxon>Bacillati</taxon>
        <taxon>Bacillota</taxon>
        <taxon>Clostridia</taxon>
        <taxon>Eubacteriales</taxon>
        <taxon>Clostridiaceae</taxon>
        <taxon>Hathewaya</taxon>
    </lineage>
</organism>
<comment type="cofactor">
    <cofactor evidence="6">
        <name>Zn(2+)</name>
        <dbReference type="ChEBI" id="CHEBI:29105"/>
    </cofactor>
    <text evidence="6">Binds 1 zinc ion.</text>
</comment>
<dbReference type="CDD" id="cd09606">
    <property type="entry name" value="M3B_PepF"/>
    <property type="match status" value="1"/>
</dbReference>
<dbReference type="EMBL" id="JAUSWN010000040">
    <property type="protein sequence ID" value="MDQ0480996.1"/>
    <property type="molecule type" value="Genomic_DNA"/>
</dbReference>
<feature type="domain" description="Peptidase M3A/M3B catalytic" evidence="8">
    <location>
        <begin position="310"/>
        <end position="542"/>
    </location>
</feature>
<dbReference type="NCBIfam" id="TIGR02289">
    <property type="entry name" value="M3_not_pepF"/>
    <property type="match status" value="1"/>
</dbReference>
<dbReference type="Gene3D" id="1.10.1370.30">
    <property type="match status" value="1"/>
</dbReference>
<evidence type="ECO:0000256" key="2">
    <source>
        <dbReference type="ARBA" id="ARBA00022723"/>
    </source>
</evidence>
<evidence type="ECO:0000313" key="10">
    <source>
        <dbReference type="Proteomes" id="UP001224418"/>
    </source>
</evidence>
<dbReference type="PANTHER" id="PTHR11804:SF28">
    <property type="entry name" value="OLIGOENDOPEPTIDASE F"/>
    <property type="match status" value="1"/>
</dbReference>
<evidence type="ECO:0000313" key="9">
    <source>
        <dbReference type="EMBL" id="MDQ0480996.1"/>
    </source>
</evidence>
<protein>
    <submittedName>
        <fullName evidence="9">M3 family oligoendopeptidase</fullName>
    </submittedName>
</protein>
<sequence length="564" mass="66267">MKFNDMPYERPNMDNYKVQFNDLLNKLKNVSNAEEATKQMEEINKLRNDFESMCALVTIRHTIDTTDKFYEDEQAYFDENYPVYEGLVTEYYKVIVNSRFKEELKKSFKEQVFNLAEVSIKSFSEEIVEDLQVQNKLSSEYTKLIASAKIMFEGEERNLAQMSPFQLSKDRKIRKKASEAKFGFYAQNQDKIDDVYDKLVKVRTKMAKKLGYENFVQLGYDRLGRTDYNAEMVTKFREQVIKYIVPLAEELRKRQSKRLGLESLKYYDQSFKFLSGNPTPKGDSDWIIANGKKMYEELSSETGEFFNFMLDNNLMDLVSKKGKAGGGYCHYLGKYKTPFIFSNFNGTSGDVDVLTHEAGHAFQAYSSRGYDIPEYGFPTYEASEIHSMSMEFLTWPWMNLFFEEDTEKYKFMHLSNAILFIPYGVCVDEFQHVVYENPDMTPEERRLAWRKLEKKYEPSKSYEGNEFLENGGWWFGQRHIFETPFYYIDYTLAQICALQFWKKANDNRGKAWEDYVRFCKEGGSESFLNLVKIANLVSPFDNNCIKSIINDVEEWLNKADDTSL</sequence>
<keyword evidence="4 6" id="KW-0862">Zinc</keyword>
<evidence type="ECO:0000259" key="8">
    <source>
        <dbReference type="Pfam" id="PF01432"/>
    </source>
</evidence>
<evidence type="ECO:0000256" key="5">
    <source>
        <dbReference type="ARBA" id="ARBA00023049"/>
    </source>
</evidence>
<feature type="domain" description="Peptidase M3A/M3B catalytic" evidence="8">
    <location>
        <begin position="168"/>
        <end position="270"/>
    </location>
</feature>
<keyword evidence="3 6" id="KW-0378">Hydrolase</keyword>
<feature type="coiled-coil region" evidence="7">
    <location>
        <begin position="13"/>
        <end position="53"/>
    </location>
</feature>